<dbReference type="AlphaFoldDB" id="A0A7C9MFN8"/>
<evidence type="ECO:0000313" key="3">
    <source>
        <dbReference type="EMBL" id="MYL83650.1"/>
    </source>
</evidence>
<dbReference type="EMBL" id="WVUD01000017">
    <property type="protein sequence ID" value="MYL83650.1"/>
    <property type="molecule type" value="Genomic_DNA"/>
</dbReference>
<sequence>METIYSNKTVSVTELKRNFSTILSQAGDDAVAVLNHNRPEAYLLSAASYEKLLDRLDDLEDARLVQERADGPFVAVDVDAL</sequence>
<dbReference type="Proteomes" id="UP000482487">
    <property type="component" value="Unassembled WGS sequence"/>
</dbReference>
<dbReference type="InterPro" id="IPR036165">
    <property type="entry name" value="YefM-like_sf"/>
</dbReference>
<dbReference type="Gene3D" id="3.40.1620.10">
    <property type="entry name" value="YefM-like domain"/>
    <property type="match status" value="1"/>
</dbReference>
<keyword evidence="4" id="KW-1185">Reference proteome</keyword>
<dbReference type="SUPFAM" id="SSF143120">
    <property type="entry name" value="YefM-like"/>
    <property type="match status" value="1"/>
</dbReference>
<comment type="function">
    <text evidence="2">Antitoxin component of a type II toxin-antitoxin (TA) system.</text>
</comment>
<dbReference type="PANTHER" id="PTHR33713">
    <property type="entry name" value="ANTITOXIN YAFN-RELATED"/>
    <property type="match status" value="1"/>
</dbReference>
<reference evidence="3 4" key="1">
    <citation type="submission" date="2020-01" db="EMBL/GenBank/DDBJ databases">
        <title>Genome sequence of Desulfovibrio aerotolerans DSM 16695(T).</title>
        <authorList>
            <person name="Karnachuk O."/>
            <person name="Avakyan M."/>
            <person name="Mardanov A."/>
            <person name="Kadnikov V."/>
            <person name="Ravin N."/>
        </authorList>
    </citation>
    <scope>NUCLEOTIDE SEQUENCE [LARGE SCALE GENOMIC DNA]</scope>
    <source>
        <strain evidence="3 4">DSM 16695</strain>
    </source>
</reference>
<protein>
    <recommendedName>
        <fullName evidence="2">Antitoxin</fullName>
    </recommendedName>
</protein>
<accession>A0A7C9MFN8</accession>
<dbReference type="InterPro" id="IPR006442">
    <property type="entry name" value="Antitoxin_Phd/YefM"/>
</dbReference>
<dbReference type="OrthoDB" id="5297687at2"/>
<gene>
    <name evidence="3" type="ORF">GTA51_10990</name>
</gene>
<dbReference type="Pfam" id="PF02604">
    <property type="entry name" value="PhdYeFM_antitox"/>
    <property type="match status" value="1"/>
</dbReference>
<dbReference type="PANTHER" id="PTHR33713:SF10">
    <property type="entry name" value="ANTITOXIN YAFN"/>
    <property type="match status" value="1"/>
</dbReference>
<comment type="caution">
    <text evidence="3">The sequence shown here is derived from an EMBL/GenBank/DDBJ whole genome shotgun (WGS) entry which is preliminary data.</text>
</comment>
<comment type="similarity">
    <text evidence="1 2">Belongs to the phD/YefM antitoxin family.</text>
</comment>
<organism evidence="3 4">
    <name type="scientific">Solidesulfovibrio aerotolerans</name>
    <dbReference type="NCBI Taxonomy" id="295255"/>
    <lineage>
        <taxon>Bacteria</taxon>
        <taxon>Pseudomonadati</taxon>
        <taxon>Thermodesulfobacteriota</taxon>
        <taxon>Desulfovibrionia</taxon>
        <taxon>Desulfovibrionales</taxon>
        <taxon>Desulfovibrionaceae</taxon>
        <taxon>Solidesulfovibrio</taxon>
    </lineage>
</organism>
<dbReference type="InterPro" id="IPR051405">
    <property type="entry name" value="phD/YefM_antitoxin"/>
</dbReference>
<evidence type="ECO:0000256" key="2">
    <source>
        <dbReference type="RuleBase" id="RU362080"/>
    </source>
</evidence>
<name>A0A7C9MFN8_9BACT</name>
<evidence type="ECO:0000256" key="1">
    <source>
        <dbReference type="ARBA" id="ARBA00009981"/>
    </source>
</evidence>
<proteinExistence type="inferred from homology"/>
<dbReference type="NCBIfam" id="TIGR01552">
    <property type="entry name" value="phd_fam"/>
    <property type="match status" value="1"/>
</dbReference>
<evidence type="ECO:0000313" key="4">
    <source>
        <dbReference type="Proteomes" id="UP000482487"/>
    </source>
</evidence>
<dbReference type="RefSeq" id="WP_160961059.1">
    <property type="nucleotide sequence ID" value="NZ_WVUD01000017.1"/>
</dbReference>